<keyword evidence="6" id="KW-0443">Lipid metabolism</keyword>
<comment type="caution">
    <text evidence="9">The sequence shown here is derived from an EMBL/GenBank/DDBJ whole genome shotgun (WGS) entry which is preliminary data.</text>
</comment>
<keyword evidence="7 8" id="KW-0472">Membrane</keyword>
<feature type="transmembrane region" description="Helical" evidence="8">
    <location>
        <begin position="65"/>
        <end position="84"/>
    </location>
</feature>
<dbReference type="PANTHER" id="PTHR23129">
    <property type="entry name" value="ACYL-COENZYME A DIPHOSPHATASE FITM2"/>
    <property type="match status" value="1"/>
</dbReference>
<evidence type="ECO:0000256" key="8">
    <source>
        <dbReference type="SAM" id="Phobius"/>
    </source>
</evidence>
<reference evidence="10" key="1">
    <citation type="submission" date="2024-06" db="EMBL/GenBank/DDBJ databases">
        <title>Multi-omics analyses provide insights into the biosynthesis of the anticancer antibiotic pleurotin in Hohenbuehelia grisea.</title>
        <authorList>
            <person name="Weaver J.A."/>
            <person name="Alberti F."/>
        </authorList>
    </citation>
    <scope>NUCLEOTIDE SEQUENCE [LARGE SCALE GENOMIC DNA]</scope>
    <source>
        <strain evidence="10">T-177</strain>
    </source>
</reference>
<organism evidence="9 10">
    <name type="scientific">Hohenbuehelia grisea</name>
    <dbReference type="NCBI Taxonomy" id="104357"/>
    <lineage>
        <taxon>Eukaryota</taxon>
        <taxon>Fungi</taxon>
        <taxon>Dikarya</taxon>
        <taxon>Basidiomycota</taxon>
        <taxon>Agaricomycotina</taxon>
        <taxon>Agaricomycetes</taxon>
        <taxon>Agaricomycetidae</taxon>
        <taxon>Agaricales</taxon>
        <taxon>Pleurotineae</taxon>
        <taxon>Pleurotaceae</taxon>
        <taxon>Hohenbuehelia</taxon>
    </lineage>
</organism>
<dbReference type="InterPro" id="IPR019388">
    <property type="entry name" value="FIT"/>
</dbReference>
<evidence type="ECO:0000313" key="10">
    <source>
        <dbReference type="Proteomes" id="UP001556367"/>
    </source>
</evidence>
<evidence type="ECO:0000256" key="3">
    <source>
        <dbReference type="ARBA" id="ARBA00022801"/>
    </source>
</evidence>
<feature type="transmembrane region" description="Helical" evidence="8">
    <location>
        <begin position="91"/>
        <end position="111"/>
    </location>
</feature>
<evidence type="ECO:0000256" key="2">
    <source>
        <dbReference type="ARBA" id="ARBA00022692"/>
    </source>
</evidence>
<evidence type="ECO:0000256" key="7">
    <source>
        <dbReference type="ARBA" id="ARBA00023136"/>
    </source>
</evidence>
<evidence type="ECO:0000313" key="9">
    <source>
        <dbReference type="EMBL" id="KAL0956456.1"/>
    </source>
</evidence>
<keyword evidence="10" id="KW-1185">Reference proteome</keyword>
<evidence type="ECO:0000256" key="6">
    <source>
        <dbReference type="ARBA" id="ARBA00023098"/>
    </source>
</evidence>
<evidence type="ECO:0000256" key="4">
    <source>
        <dbReference type="ARBA" id="ARBA00022824"/>
    </source>
</evidence>
<proteinExistence type="predicted"/>
<protein>
    <recommendedName>
        <fullName evidence="11">Inositol phospholipid synthesis and fat-storage-inducing TM-domain-containing protein</fullName>
    </recommendedName>
</protein>
<comment type="subcellular location">
    <subcellularLocation>
        <location evidence="1">Endoplasmic reticulum membrane</location>
        <topology evidence="1">Multi-pass membrane protein</topology>
    </subcellularLocation>
</comment>
<dbReference type="PANTHER" id="PTHR23129:SF0">
    <property type="entry name" value="ACYL-COENZYME A DIPHOSPHATASE FITM2"/>
    <property type="match status" value="1"/>
</dbReference>
<keyword evidence="2 8" id="KW-0812">Transmembrane</keyword>
<dbReference type="Proteomes" id="UP001556367">
    <property type="component" value="Unassembled WGS sequence"/>
</dbReference>
<dbReference type="Pfam" id="PF10261">
    <property type="entry name" value="FIT"/>
    <property type="match status" value="2"/>
</dbReference>
<keyword evidence="3" id="KW-0378">Hydrolase</keyword>
<dbReference type="EMBL" id="JASNQZ010000006">
    <property type="protein sequence ID" value="KAL0956456.1"/>
    <property type="molecule type" value="Genomic_DNA"/>
</dbReference>
<keyword evidence="4" id="KW-0256">Endoplasmic reticulum</keyword>
<keyword evidence="5 8" id="KW-1133">Transmembrane helix</keyword>
<name>A0ABR3JN23_9AGAR</name>
<evidence type="ECO:0008006" key="11">
    <source>
        <dbReference type="Google" id="ProtNLM"/>
    </source>
</evidence>
<accession>A0ABR3JN23</accession>
<evidence type="ECO:0000256" key="1">
    <source>
        <dbReference type="ARBA" id="ARBA00004477"/>
    </source>
</evidence>
<sequence>MPKIISPAFVAVSVILLVGTTYSVLQNTYLDTSNPLLAHLPHPLHATHYFANKANFLNVMFIKRAWAWTTGAFLLAWLTAPGAMAGRFVRWLAATAVWLAFTSWFFGPALLERVIVASGGECVLALPSGDTLSVPQEYCFTKSTISTDSHPHLFTTSTFVAPEAGWGGKPRLRRGHDVSGHVFLLTMSVLFLAEQLRPSFRVSRWSTAHACAVAANAVLIGIWLFSLWTTGLYFHTPLEKFTGYVLGVLGFAVSQLPPA</sequence>
<gene>
    <name evidence="9" type="ORF">HGRIS_002602</name>
</gene>
<evidence type="ECO:0000256" key="5">
    <source>
        <dbReference type="ARBA" id="ARBA00022989"/>
    </source>
</evidence>
<feature type="transmembrane region" description="Helical" evidence="8">
    <location>
        <begin position="208"/>
        <end position="229"/>
    </location>
</feature>